<evidence type="ECO:0000313" key="2">
    <source>
        <dbReference type="Proteomes" id="UP000004277"/>
    </source>
</evidence>
<keyword evidence="2" id="KW-1185">Reference proteome</keyword>
<evidence type="ECO:0000313" key="1">
    <source>
        <dbReference type="EMBL" id="TMS59058.1"/>
    </source>
</evidence>
<gene>
    <name evidence="1" type="ORF">MW7_004080</name>
</gene>
<name>A0ACD3SSJ3_9BURK</name>
<dbReference type="Proteomes" id="UP000004277">
    <property type="component" value="Unassembled WGS sequence"/>
</dbReference>
<protein>
    <submittedName>
        <fullName evidence="1">AzlD domain-containing protein</fullName>
    </submittedName>
</protein>
<organism evidence="1 2">
    <name type="scientific">Imbroritus primus</name>
    <dbReference type="NCBI Taxonomy" id="3058603"/>
    <lineage>
        <taxon>Bacteria</taxon>
        <taxon>Pseudomonadati</taxon>
        <taxon>Pseudomonadota</taxon>
        <taxon>Betaproteobacteria</taxon>
        <taxon>Burkholderiales</taxon>
        <taxon>Burkholderiaceae</taxon>
        <taxon>Imbroritus</taxon>
    </lineage>
</organism>
<dbReference type="EMBL" id="AKCV02000013">
    <property type="protein sequence ID" value="TMS59058.1"/>
    <property type="molecule type" value="Genomic_DNA"/>
</dbReference>
<comment type="caution">
    <text evidence="1">The sequence shown here is derived from an EMBL/GenBank/DDBJ whole genome shotgun (WGS) entry which is preliminary data.</text>
</comment>
<proteinExistence type="predicted"/>
<sequence length="107" mass="11656">MSALEIWILIALLTVMTILTRAMFVMFGSHVALPDRLQRALRYAPGAALVAIIMPDLATWQGHLVLGLDNYRLIAGVAAIAFYAATRRMLATIALGMAIYTALRLLA</sequence>
<accession>A0ACD3SSJ3</accession>
<reference evidence="1" key="1">
    <citation type="submission" date="2019-05" db="EMBL/GenBank/DDBJ databases">
        <title>Revised genome assembly of Burkholderiaceae (previously Ralstonia) sp. PBA.</title>
        <authorList>
            <person name="Gan H.M."/>
        </authorList>
    </citation>
    <scope>NUCLEOTIDE SEQUENCE</scope>
    <source>
        <strain evidence="1">PBA</strain>
    </source>
</reference>